<feature type="domain" description="Tail sheath protein C-terminal" evidence="2">
    <location>
        <begin position="536"/>
        <end position="640"/>
    </location>
</feature>
<dbReference type="RefSeq" id="WP_344928276.1">
    <property type="nucleotide sequence ID" value="NZ_BAABCW010000011.1"/>
</dbReference>
<gene>
    <name evidence="3" type="ORF">GCM10022393_27110</name>
</gene>
<dbReference type="Proteomes" id="UP001500459">
    <property type="component" value="Unassembled WGS sequence"/>
</dbReference>
<dbReference type="InterPro" id="IPR052042">
    <property type="entry name" value="Tail_sheath_structural"/>
</dbReference>
<accession>A0ABP6UPC5</accession>
<evidence type="ECO:0000313" key="3">
    <source>
        <dbReference type="EMBL" id="GAA3511972.1"/>
    </source>
</evidence>
<dbReference type="EMBL" id="BAABCW010000011">
    <property type="protein sequence ID" value="GAA3511972.1"/>
    <property type="molecule type" value="Genomic_DNA"/>
</dbReference>
<protein>
    <recommendedName>
        <fullName evidence="2">Tail sheath protein C-terminal domain-containing protein</fullName>
    </recommendedName>
</protein>
<name>A0ABP6UPC5_9FLAO</name>
<evidence type="ECO:0000313" key="4">
    <source>
        <dbReference type="Proteomes" id="UP001500459"/>
    </source>
</evidence>
<evidence type="ECO:0000256" key="1">
    <source>
        <dbReference type="ARBA" id="ARBA00008005"/>
    </source>
</evidence>
<dbReference type="Pfam" id="PF17482">
    <property type="entry name" value="Phage_sheath_1C"/>
    <property type="match status" value="1"/>
</dbReference>
<organism evidence="3 4">
    <name type="scientific">Aquimarina addita</name>
    <dbReference type="NCBI Taxonomy" id="870485"/>
    <lineage>
        <taxon>Bacteria</taxon>
        <taxon>Pseudomonadati</taxon>
        <taxon>Bacteroidota</taxon>
        <taxon>Flavobacteriia</taxon>
        <taxon>Flavobacteriales</taxon>
        <taxon>Flavobacteriaceae</taxon>
        <taxon>Aquimarina</taxon>
    </lineage>
</organism>
<proteinExistence type="inferred from homology"/>
<keyword evidence="4" id="KW-1185">Reference proteome</keyword>
<dbReference type="InterPro" id="IPR020287">
    <property type="entry name" value="Tail_sheath_C"/>
</dbReference>
<comment type="similarity">
    <text evidence="1">Belongs to the myoviridae tail sheath protein family.</text>
</comment>
<sequence length="647" mass="71010">MASTLKSPGVYVEEVSTFPPSVAQVPTAIPAFIGYTEKQGLNNELGMVPKKIRSLLDYEYLFGTGPSGGLDITLDTNNSVTDVSTDGQEYYLYNSLQLFYNNGGGDCYIVSIGAYDSGISATNFTDGITTLKKIDEPTLYVTPDASLLSSIDDVKDVHSKMLDECEILQDRFAILDIYNGHIDFTDPAATTDVIADYRNKLPSNSNLKYGACYYPFLRTSLPINFSFNNLVFNKNGSPVALNTLIDQNKFSDGKKELLTKLGEVKEDYESTFNDLIKVYTSNKYENTTDPVQKDDINKKTTLINDMFSVIIALGPKLKNLTTLTNHTAIKSIYDDAIALGSSFSKLNKSFLDGITNVNTKLKSGQKIATVTSTVTTTETAGLFNLDVSGIPASSNLDVAYGLLKDYFSTIYNELYNISNDFYAQVNAASKALEDILKTESPLYSSILTGIKQHGVVLPPSGAIAGIYAKVDNLRGVWKAPANVGLNSVNEPVVKLSSKDQEGLNIDEIAGKSINVIRAFTGRGNLVWGARTLAGNDNEWRYVPVRRFFNMVEESVKKATEQFVFEANDANTWVRIRSMIENFLTNQWRAGALAGAKTDDAFYVRVGLGQTMTAQDILNGILNVEIGMAAVRPAEFIVLKFSHKLQES</sequence>
<dbReference type="Gene3D" id="3.40.50.11780">
    <property type="match status" value="2"/>
</dbReference>
<evidence type="ECO:0000259" key="2">
    <source>
        <dbReference type="Pfam" id="PF17482"/>
    </source>
</evidence>
<comment type="caution">
    <text evidence="3">The sequence shown here is derived from an EMBL/GenBank/DDBJ whole genome shotgun (WGS) entry which is preliminary data.</text>
</comment>
<dbReference type="PANTHER" id="PTHR35861:SF1">
    <property type="entry name" value="PHAGE TAIL SHEATH PROTEIN"/>
    <property type="match status" value="1"/>
</dbReference>
<dbReference type="PANTHER" id="PTHR35861">
    <property type="match status" value="1"/>
</dbReference>
<reference evidence="4" key="1">
    <citation type="journal article" date="2019" name="Int. J. Syst. Evol. Microbiol.">
        <title>The Global Catalogue of Microorganisms (GCM) 10K type strain sequencing project: providing services to taxonomists for standard genome sequencing and annotation.</title>
        <authorList>
            <consortium name="The Broad Institute Genomics Platform"/>
            <consortium name="The Broad Institute Genome Sequencing Center for Infectious Disease"/>
            <person name="Wu L."/>
            <person name="Ma J."/>
        </authorList>
    </citation>
    <scope>NUCLEOTIDE SEQUENCE [LARGE SCALE GENOMIC DNA]</scope>
    <source>
        <strain evidence="4">JCM 17106</strain>
    </source>
</reference>